<evidence type="ECO:0000256" key="3">
    <source>
        <dbReference type="ARBA" id="ARBA00039150"/>
    </source>
</evidence>
<dbReference type="PANTHER" id="PTHR13390:SF3">
    <property type="entry name" value="LIPID DROPLET-ASSOCIATED HYDROLASE"/>
    <property type="match status" value="1"/>
</dbReference>
<evidence type="ECO:0000256" key="1">
    <source>
        <dbReference type="ARBA" id="ARBA00019242"/>
    </source>
</evidence>
<comment type="caution">
    <text evidence="5">The sequence shown here is derived from an EMBL/GenBank/DDBJ whole genome shotgun (WGS) entry which is preliminary data.</text>
</comment>
<dbReference type="Proteomes" id="UP001152747">
    <property type="component" value="Unassembled WGS sequence"/>
</dbReference>
<dbReference type="InterPro" id="IPR019363">
    <property type="entry name" value="LDAH"/>
</dbReference>
<dbReference type="SUPFAM" id="SSF53474">
    <property type="entry name" value="alpha/beta-Hydrolases"/>
    <property type="match status" value="1"/>
</dbReference>
<accession>A0A9P1I2X0</accession>
<proteinExistence type="predicted"/>
<name>A0A9P1I2X0_9PELO</name>
<evidence type="ECO:0000313" key="6">
    <source>
        <dbReference type="Proteomes" id="UP001152747"/>
    </source>
</evidence>
<evidence type="ECO:0000256" key="4">
    <source>
        <dbReference type="ARBA" id="ARBA00049527"/>
    </source>
</evidence>
<dbReference type="PANTHER" id="PTHR13390">
    <property type="entry name" value="LIPASE"/>
    <property type="match status" value="1"/>
</dbReference>
<reference evidence="5" key="1">
    <citation type="submission" date="2022-11" db="EMBL/GenBank/DDBJ databases">
        <authorList>
            <person name="Kikuchi T."/>
        </authorList>
    </citation>
    <scope>NUCLEOTIDE SEQUENCE</scope>
    <source>
        <strain evidence="5">PS1010</strain>
    </source>
</reference>
<gene>
    <name evidence="5" type="ORF">CAMP_LOCUS1327</name>
</gene>
<dbReference type="EC" id="3.1.1.13" evidence="3"/>
<dbReference type="InterPro" id="IPR029058">
    <property type="entry name" value="AB_hydrolase_fold"/>
</dbReference>
<evidence type="ECO:0000313" key="5">
    <source>
        <dbReference type="EMBL" id="CAI5438690.1"/>
    </source>
</evidence>
<dbReference type="GO" id="GO:0005811">
    <property type="term" value="C:lipid droplet"/>
    <property type="evidence" value="ECO:0007669"/>
    <property type="project" value="InterPro"/>
</dbReference>
<dbReference type="OrthoDB" id="448051at2759"/>
<dbReference type="FunFam" id="3.40.50.1820:FF:000448">
    <property type="entry name" value="Protein CBG16920"/>
    <property type="match status" value="1"/>
</dbReference>
<organism evidence="5 6">
    <name type="scientific">Caenorhabditis angaria</name>
    <dbReference type="NCBI Taxonomy" id="860376"/>
    <lineage>
        <taxon>Eukaryota</taxon>
        <taxon>Metazoa</taxon>
        <taxon>Ecdysozoa</taxon>
        <taxon>Nematoda</taxon>
        <taxon>Chromadorea</taxon>
        <taxon>Rhabditida</taxon>
        <taxon>Rhabditina</taxon>
        <taxon>Rhabditomorpha</taxon>
        <taxon>Rhabditoidea</taxon>
        <taxon>Rhabditidae</taxon>
        <taxon>Peloderinae</taxon>
        <taxon>Caenorhabditis</taxon>
    </lineage>
</organism>
<evidence type="ECO:0000256" key="2">
    <source>
        <dbReference type="ARBA" id="ARBA00031924"/>
    </source>
</evidence>
<dbReference type="EMBL" id="CANHGI010000001">
    <property type="protein sequence ID" value="CAI5438690.1"/>
    <property type="molecule type" value="Genomic_DNA"/>
</dbReference>
<comment type="catalytic activity">
    <reaction evidence="4">
        <text>a cholesterol ester + H2O = cholesterol + a fatty acid + H(+)</text>
        <dbReference type="Rhea" id="RHEA:36403"/>
        <dbReference type="ChEBI" id="CHEBI:15377"/>
        <dbReference type="ChEBI" id="CHEBI:15378"/>
        <dbReference type="ChEBI" id="CHEBI:16113"/>
        <dbReference type="ChEBI" id="CHEBI:17002"/>
        <dbReference type="ChEBI" id="CHEBI:28868"/>
        <dbReference type="EC" id="3.1.1.13"/>
    </reaction>
    <physiologicalReaction direction="left-to-right" evidence="4">
        <dbReference type="Rhea" id="RHEA:36404"/>
    </physiologicalReaction>
</comment>
<dbReference type="GO" id="GO:0004771">
    <property type="term" value="F:sterol ester esterase activity"/>
    <property type="evidence" value="ECO:0007669"/>
    <property type="project" value="UniProtKB-EC"/>
</dbReference>
<dbReference type="GO" id="GO:0019915">
    <property type="term" value="P:lipid storage"/>
    <property type="evidence" value="ECO:0007669"/>
    <property type="project" value="InterPro"/>
</dbReference>
<keyword evidence="6" id="KW-1185">Reference proteome</keyword>
<dbReference type="Gene3D" id="3.40.50.1820">
    <property type="entry name" value="alpha/beta hydrolase"/>
    <property type="match status" value="1"/>
</dbReference>
<dbReference type="Pfam" id="PF10230">
    <property type="entry name" value="LIDHydrolase"/>
    <property type="match status" value="1"/>
</dbReference>
<sequence>MSITRHVEWIQVAGKWTKMSIMGKNLSEENLRLPNKKSDDNRIVILMIPGNPGNEAFYAHFGREVLKNLEEKNNENQYLFYTVSSINHVKMPNYLNGTYGHYSNDRFSLEDQVTHKLDFVREHLPRGKEVYIFGHSIGSYMMLRILPNVLHEGFNVKKAVALFPTIQHMAASPNGKRLQTILSTLNTHDWFTKGATFWIDYLPICIKKWLISFNLRNENIPAEIHDATVEILHKDVFRNIVHMSNDELDFVVELDHKLLENRDLVHFYYGKKDGWCPVEHGLSMLELLGENQVTIDEDDCEHAFVISEGDIMARNVIKYFD</sequence>
<dbReference type="AlphaFoldDB" id="A0A9P1I2X0"/>
<protein>
    <recommendedName>
        <fullName evidence="1">Lipid droplet-associated hydrolase</fullName>
        <ecNumber evidence="3">3.1.1.13</ecNumber>
    </recommendedName>
    <alternativeName>
        <fullName evidence="2">Lipid droplet-associated serine hydrolase</fullName>
    </alternativeName>
</protein>